<dbReference type="InterPro" id="IPR011527">
    <property type="entry name" value="ABC1_TM_dom"/>
</dbReference>
<dbReference type="SUPFAM" id="SSF90123">
    <property type="entry name" value="ABC transporter transmembrane region"/>
    <property type="match status" value="1"/>
</dbReference>
<keyword evidence="2 5" id="KW-0812">Transmembrane</keyword>
<evidence type="ECO:0000256" key="4">
    <source>
        <dbReference type="ARBA" id="ARBA00023136"/>
    </source>
</evidence>
<name>A0ABS6M606_9LACO</name>
<sequence>MGLIWSYLSSKPKWLALDILGGLLFVLVNLGLPTILARMIDQGILQQDTKALYGWTLVMFVIIVLGVLGRIILSYASGKLTTTMIKELRNDMYRQLQDYSHTEYEKIGVASLVTRMTSDAFVLMQFAEMSLRLGVVTPL</sequence>
<comment type="caution">
    <text evidence="7">The sequence shown here is derived from an EMBL/GenBank/DDBJ whole genome shotgun (WGS) entry which is preliminary data.</text>
</comment>
<reference evidence="7 8" key="1">
    <citation type="submission" date="2021-06" db="EMBL/GenBank/DDBJ databases">
        <title>Draft genome sequence of a glucan synthesizing Apilactobacillus waqareii isolate HBW1.</title>
        <authorList>
            <person name="Anwar M.A."/>
        </authorList>
    </citation>
    <scope>NUCLEOTIDE SEQUENCE [LARGE SCALE GENOMIC DNA]</scope>
    <source>
        <strain evidence="7 8">HBW1</strain>
    </source>
</reference>
<keyword evidence="3 5" id="KW-1133">Transmembrane helix</keyword>
<evidence type="ECO:0000256" key="2">
    <source>
        <dbReference type="ARBA" id="ARBA00022692"/>
    </source>
</evidence>
<feature type="transmembrane region" description="Helical" evidence="5">
    <location>
        <begin position="52"/>
        <end position="73"/>
    </location>
</feature>
<dbReference type="Proteomes" id="UP000751196">
    <property type="component" value="Unassembled WGS sequence"/>
</dbReference>
<comment type="subcellular location">
    <subcellularLocation>
        <location evidence="1">Cell membrane</location>
        <topology evidence="1">Multi-pass membrane protein</topology>
    </subcellularLocation>
</comment>
<evidence type="ECO:0000259" key="6">
    <source>
        <dbReference type="PROSITE" id="PS50929"/>
    </source>
</evidence>
<keyword evidence="8" id="KW-1185">Reference proteome</keyword>
<organism evidence="7 8">
    <name type="scientific">Apilactobacillus waqarii</name>
    <dbReference type="NCBI Taxonomy" id="2851006"/>
    <lineage>
        <taxon>Bacteria</taxon>
        <taxon>Bacillati</taxon>
        <taxon>Bacillota</taxon>
        <taxon>Bacilli</taxon>
        <taxon>Lactobacillales</taxon>
        <taxon>Lactobacillaceae</taxon>
        <taxon>Apilactobacillus</taxon>
    </lineage>
</organism>
<evidence type="ECO:0000256" key="3">
    <source>
        <dbReference type="ARBA" id="ARBA00022989"/>
    </source>
</evidence>
<dbReference type="Gene3D" id="1.20.1560.10">
    <property type="entry name" value="ABC transporter type 1, transmembrane domain"/>
    <property type="match status" value="1"/>
</dbReference>
<dbReference type="EMBL" id="JAHQYH010000026">
    <property type="protein sequence ID" value="MBV0915624.1"/>
    <property type="molecule type" value="Genomic_DNA"/>
</dbReference>
<feature type="domain" description="ABC transmembrane type-1" evidence="6">
    <location>
        <begin position="16"/>
        <end position="139"/>
    </location>
</feature>
<dbReference type="RefSeq" id="WP_249419578.1">
    <property type="nucleotide sequence ID" value="NZ_JAHQYH010000026.1"/>
</dbReference>
<feature type="non-terminal residue" evidence="7">
    <location>
        <position position="139"/>
    </location>
</feature>
<keyword evidence="4 5" id="KW-0472">Membrane</keyword>
<keyword evidence="7" id="KW-0547">Nucleotide-binding</keyword>
<accession>A0ABS6M606</accession>
<dbReference type="GO" id="GO:0005524">
    <property type="term" value="F:ATP binding"/>
    <property type="evidence" value="ECO:0007669"/>
    <property type="project" value="UniProtKB-KW"/>
</dbReference>
<dbReference type="Pfam" id="PF00664">
    <property type="entry name" value="ABC_membrane"/>
    <property type="match status" value="1"/>
</dbReference>
<feature type="transmembrane region" description="Helical" evidence="5">
    <location>
        <begin position="20"/>
        <end position="40"/>
    </location>
</feature>
<dbReference type="PROSITE" id="PS50929">
    <property type="entry name" value="ABC_TM1F"/>
    <property type="match status" value="1"/>
</dbReference>
<evidence type="ECO:0000313" key="8">
    <source>
        <dbReference type="Proteomes" id="UP000751196"/>
    </source>
</evidence>
<keyword evidence="7" id="KW-0067">ATP-binding</keyword>
<evidence type="ECO:0000256" key="1">
    <source>
        <dbReference type="ARBA" id="ARBA00004651"/>
    </source>
</evidence>
<dbReference type="InterPro" id="IPR036640">
    <property type="entry name" value="ABC1_TM_sf"/>
</dbReference>
<protein>
    <submittedName>
        <fullName evidence="7">ABC transporter ATP-binding protein</fullName>
    </submittedName>
</protein>
<proteinExistence type="predicted"/>
<gene>
    <name evidence="7" type="ORF">KTJ72_07035</name>
</gene>
<evidence type="ECO:0000313" key="7">
    <source>
        <dbReference type="EMBL" id="MBV0915624.1"/>
    </source>
</evidence>
<evidence type="ECO:0000256" key="5">
    <source>
        <dbReference type="SAM" id="Phobius"/>
    </source>
</evidence>